<dbReference type="Pfam" id="PF00561">
    <property type="entry name" value="Abhydrolase_1"/>
    <property type="match status" value="1"/>
</dbReference>
<dbReference type="Gene3D" id="3.40.50.1820">
    <property type="entry name" value="alpha/beta hydrolase"/>
    <property type="match status" value="1"/>
</dbReference>
<dbReference type="EC" id="3.1.-.-" evidence="3"/>
<dbReference type="PANTHER" id="PTHR46118">
    <property type="entry name" value="PROTEIN ABHD11"/>
    <property type="match status" value="1"/>
</dbReference>
<feature type="domain" description="AB hydrolase-1" evidence="2">
    <location>
        <begin position="14"/>
        <end position="127"/>
    </location>
</feature>
<organism evidence="3">
    <name type="scientific">hydrothermal vent metagenome</name>
    <dbReference type="NCBI Taxonomy" id="652676"/>
    <lineage>
        <taxon>unclassified sequences</taxon>
        <taxon>metagenomes</taxon>
        <taxon>ecological metagenomes</taxon>
    </lineage>
</organism>
<name>A0A3B0TEH6_9ZZZZ</name>
<accession>A0A3B0TEH6</accession>
<evidence type="ECO:0000256" key="1">
    <source>
        <dbReference type="ARBA" id="ARBA00022801"/>
    </source>
</evidence>
<dbReference type="InterPro" id="IPR000639">
    <property type="entry name" value="Epox_hydrolase-like"/>
</dbReference>
<keyword evidence="1 3" id="KW-0378">Hydrolase</keyword>
<evidence type="ECO:0000259" key="2">
    <source>
        <dbReference type="Pfam" id="PF00561"/>
    </source>
</evidence>
<dbReference type="InterPro" id="IPR029058">
    <property type="entry name" value="AB_hydrolase_fold"/>
</dbReference>
<evidence type="ECO:0000313" key="3">
    <source>
        <dbReference type="EMBL" id="VAW07224.1"/>
    </source>
</evidence>
<dbReference type="InterPro" id="IPR000073">
    <property type="entry name" value="AB_hydrolase_1"/>
</dbReference>
<protein>
    <submittedName>
        <fullName evidence="3">Esterase ybfF</fullName>
        <ecNumber evidence="3">3.1.-.-</ecNumber>
    </submittedName>
</protein>
<dbReference type="AlphaFoldDB" id="A0A3B0TEH6"/>
<dbReference type="PRINTS" id="PR00111">
    <property type="entry name" value="ABHYDROLASE"/>
</dbReference>
<reference evidence="3" key="1">
    <citation type="submission" date="2018-06" db="EMBL/GenBank/DDBJ databases">
        <authorList>
            <person name="Zhirakovskaya E."/>
        </authorList>
    </citation>
    <scope>NUCLEOTIDE SEQUENCE</scope>
</reference>
<gene>
    <name evidence="3" type="ORF">MNBD_ALPHA01-862</name>
</gene>
<dbReference type="GO" id="GO:0016787">
    <property type="term" value="F:hydrolase activity"/>
    <property type="evidence" value="ECO:0007669"/>
    <property type="project" value="UniProtKB-KW"/>
</dbReference>
<dbReference type="EMBL" id="UOEJ01000264">
    <property type="protein sequence ID" value="VAW07224.1"/>
    <property type="molecule type" value="Genomic_DNA"/>
</dbReference>
<dbReference type="PRINTS" id="PR00412">
    <property type="entry name" value="EPOXHYDRLASE"/>
</dbReference>
<dbReference type="SUPFAM" id="SSF53474">
    <property type="entry name" value="alpha/beta-Hydrolases"/>
    <property type="match status" value="1"/>
</dbReference>
<sequence length="255" mass="28294">MKLNFYQTGSGPDLIILHGLFGSASNFRTLANKFSEFYRVSCLDLRNHGASPHDDDVSFDAMASDIVEFMDDHGLGTTALMGHSLGGKVAMQMALTRPERISALIVGDIAPVEYPHHHDRIFEGLRAVSEKSVSSRREAEQILAEYVEIPEVRLFLLTNLVRTPDNQSLVWRINIRGLENGYGHIARAPDGTPYGGPALFIRGALSDYINSDNIPAIYRFFPNAEIATLEGAGHWLHAEKPGEYLNIVLNFLEGR</sequence>
<dbReference type="PANTHER" id="PTHR46118:SF4">
    <property type="entry name" value="PROTEIN ABHD11"/>
    <property type="match status" value="1"/>
</dbReference>
<proteinExistence type="predicted"/>